<dbReference type="InterPro" id="IPR013662">
    <property type="entry name" value="RIH_assoc-dom"/>
</dbReference>
<evidence type="ECO:0000256" key="1">
    <source>
        <dbReference type="ARBA" id="ARBA00004141"/>
    </source>
</evidence>
<dbReference type="GO" id="GO:0016020">
    <property type="term" value="C:membrane"/>
    <property type="evidence" value="ECO:0007669"/>
    <property type="project" value="UniProtKB-SubCell"/>
</dbReference>
<name>A0A1R2BF67_9CILI</name>
<dbReference type="InterPro" id="IPR035910">
    <property type="entry name" value="RyR/IP3R_RIH_dom_sf"/>
</dbReference>
<feature type="transmembrane region" description="Helical" evidence="5">
    <location>
        <begin position="1324"/>
        <end position="1344"/>
    </location>
</feature>
<feature type="transmembrane region" description="Helical" evidence="5">
    <location>
        <begin position="1458"/>
        <end position="1479"/>
    </location>
</feature>
<sequence length="1676" mass="196009">MIILVLKIFKTASYIRKNKELVLLINSFRNYLDNGSIKTNEELAKEFLEISAKFDFSNALLTSTFYQQRNPENDNPNLLNVLPSLNFPENPSHSFLNSENYQLDSCLLGLLFKNSQKSIEVKALNLILDNFNQRKNLLKTLEEVYLLYSDGHFLLYRAMKYCSTCLSDLFDRIINEVEKQAIAGEKLQEIFEISYVDTIVQYTKRIKSLLSISQPREHLKYAQGIARNLSLHDLIIKFLMKCDLPWIAKGIKRVKISPRWKDAYKGLVHVLFAFTFKNSKNQLLIYPKLTYLVFYFGNGIGATTLISEILSSQKDNAAIEKIIAYIFSLFIMNKALYKSPHDLKMLLNLIVDEKKKIKNFVQINVVKALVSSPAIMDYYTKNMGIGFTNYNQEDVNFHSSVVLLLAYCCVNNEFAIKQCQRLLPYNFVMKEILSNQGKRKLKRAYLHFFAYTYMNSDITKTVDYNKLEDLFNNVVIPDLINFRDYLEFLPYLAIKEAYKTVNFRKEIRIEPADNGYLVREYLDDDEVYEKNQDPLTNEENEALDYWKFLINAKPWKIELVTGLLIFIHDLCIDMKTAKYTPNNTMQAHLGKVIELIIDLKDSIQILAEQHPRLNFEFLLDTISISMSEIPTHFNVNIDQSEIDQDLYKNLIRQLADLTKAFGMTAEKFVRSKLKISGKEISANDLTVKCKGVLTLDVRLGDIYRGLRILGENIEVENFIDEVNANIKTLTFKRAYSICIMEPVQIMHFNSRFRDYVSKISGQIAADESYELTALVNQVKTNVIDVALKNKDFSIFYKFTRNLELAFSNPEHKVYLIEIFRQMILKERNSEELKNMPQEKINRVRQIQKALISANIAELCLKYLVSGSEIILVSKSLKLMHQLLEDCEVSVKEVVLEEIKKMALGIKIFIFIRTILNEATDKILQGEYEKNIKIELCFDFLLLLRLMCSECYEPAQLYLQEQNDDDQKLSLDIVSEIAKFTFNLQGLKDIKNFEDDLNIVQQLIIDSFDTLTSFCQGPCLKNQITAVSNKHIYTFINWISSSYEGKSNSFYRVINSICLFLLSILEGDTSEELILSMLNNLKINYLLRIATNVYINHIKMNLKLISQENSDNLNPLNSIIINLGFNITIIFLKFQDRFPQNPRVKAIFTANSEDIHENVEDNEAYNYQEAIVQNIKSFWQKFRSMWSMRHEILTDYDLEKLKEAHFYYTSNIGSVEISFRKNLCKLFFRIPPMCKYLTRKSRQDIFLNVKRNSHQEKIEDFFDKSKIYEFEMKYQQYLGRYPFVEKLVSHWNFYGFLAFTSVIIINLTILLNYDMKNYTESTGSVQDFLTFCGVIQIICAVLYFLSYTIEYFPVIKERELTAVKYLDHDTIEKYQRVRGTLLMKEFLYKGERINTNSVNIGLRFAIKDFQLMYCLIYLLISIICWYNELLYSILLLDLIKRNDTLINILKSISLNYKQILLTLLLALFIVFIYSTIYMIIYSGDFNAADKYYCDTFASCFFTILNSGVRAGGGIGDILNNYTSLQVYDVIRIIFDLSFFIIVIIVLLNIIFGIIIDTFAELRDQRNEILKDLQQNCFICGNTRFQFEIKRISWKLHVHLHHSLHSYLAFIVYIRQKEFLKCNGVEKYTKEKIQENDVGFFPRSSISLQKYEEEFKDSQTKIYMKYIKKIDDLKASLE</sequence>
<keyword evidence="4 5" id="KW-0472">Membrane</keyword>
<protein>
    <recommendedName>
        <fullName evidence="10">Ion transport domain-containing protein</fullName>
    </recommendedName>
</protein>
<dbReference type="EMBL" id="MPUH01000692">
    <property type="protein sequence ID" value="OMJ75413.1"/>
    <property type="molecule type" value="Genomic_DNA"/>
</dbReference>
<feature type="transmembrane region" description="Helical" evidence="5">
    <location>
        <begin position="1290"/>
        <end position="1312"/>
    </location>
</feature>
<evidence type="ECO:0000259" key="7">
    <source>
        <dbReference type="Pfam" id="PF08454"/>
    </source>
</evidence>
<evidence type="ECO:0008006" key="10">
    <source>
        <dbReference type="Google" id="ProtNLM"/>
    </source>
</evidence>
<dbReference type="PANTHER" id="PTHR45816:SF4">
    <property type="entry name" value="RYR_IP3R HOMOLOGY ASSOCIATED DOMAIN-CONTAINING PROTEIN"/>
    <property type="match status" value="1"/>
</dbReference>
<evidence type="ECO:0000313" key="8">
    <source>
        <dbReference type="EMBL" id="OMJ75413.1"/>
    </source>
</evidence>
<comment type="caution">
    <text evidence="8">The sequence shown here is derived from an EMBL/GenBank/DDBJ whole genome shotgun (WGS) entry which is preliminary data.</text>
</comment>
<feature type="domain" description="RyR/IP3R Homology associated" evidence="7">
    <location>
        <begin position="932"/>
        <end position="1034"/>
    </location>
</feature>
<evidence type="ECO:0000256" key="5">
    <source>
        <dbReference type="SAM" id="Phobius"/>
    </source>
</evidence>
<dbReference type="OrthoDB" id="300855at2759"/>
<dbReference type="Gene3D" id="1.10.287.70">
    <property type="match status" value="1"/>
</dbReference>
<dbReference type="InterPro" id="IPR015925">
    <property type="entry name" value="Ryanodine_IP3_receptor"/>
</dbReference>
<accession>A0A1R2BF67</accession>
<dbReference type="Pfam" id="PF08454">
    <property type="entry name" value="RIH_assoc"/>
    <property type="match status" value="1"/>
</dbReference>
<dbReference type="GO" id="GO:0005216">
    <property type="term" value="F:monoatomic ion channel activity"/>
    <property type="evidence" value="ECO:0007669"/>
    <property type="project" value="InterPro"/>
</dbReference>
<evidence type="ECO:0000256" key="2">
    <source>
        <dbReference type="ARBA" id="ARBA00022692"/>
    </source>
</evidence>
<proteinExistence type="predicted"/>
<dbReference type="GO" id="GO:0006816">
    <property type="term" value="P:calcium ion transport"/>
    <property type="evidence" value="ECO:0007669"/>
    <property type="project" value="InterPro"/>
</dbReference>
<evidence type="ECO:0000256" key="4">
    <source>
        <dbReference type="ARBA" id="ARBA00023136"/>
    </source>
</evidence>
<dbReference type="PANTHER" id="PTHR45816">
    <property type="entry name" value="MIR DOMAIN-CONTAINING PROTEIN"/>
    <property type="match status" value="1"/>
</dbReference>
<comment type="subcellular location">
    <subcellularLocation>
        <location evidence="1">Membrane</location>
        <topology evidence="1">Multi-pass membrane protein</topology>
    </subcellularLocation>
</comment>
<feature type="transmembrane region" description="Helical" evidence="5">
    <location>
        <begin position="1528"/>
        <end position="1554"/>
    </location>
</feature>
<dbReference type="Pfam" id="PF00520">
    <property type="entry name" value="Ion_trans"/>
    <property type="match status" value="1"/>
</dbReference>
<feature type="transmembrane region" description="Helical" evidence="5">
    <location>
        <begin position="1414"/>
        <end position="1438"/>
    </location>
</feature>
<dbReference type="SUPFAM" id="SSF100909">
    <property type="entry name" value="IP3 receptor type 1 binding core, domain 2"/>
    <property type="match status" value="1"/>
</dbReference>
<keyword evidence="2 5" id="KW-0812">Transmembrane</keyword>
<keyword evidence="3 5" id="KW-1133">Transmembrane helix</keyword>
<gene>
    <name evidence="8" type="ORF">SteCoe_25455</name>
</gene>
<keyword evidence="9" id="KW-1185">Reference proteome</keyword>
<evidence type="ECO:0000313" key="9">
    <source>
        <dbReference type="Proteomes" id="UP000187209"/>
    </source>
</evidence>
<dbReference type="InterPro" id="IPR005821">
    <property type="entry name" value="Ion_trans_dom"/>
</dbReference>
<reference evidence="8 9" key="1">
    <citation type="submission" date="2016-11" db="EMBL/GenBank/DDBJ databases">
        <title>The macronuclear genome of Stentor coeruleus: a giant cell with tiny introns.</title>
        <authorList>
            <person name="Slabodnick M."/>
            <person name="Ruby J.G."/>
            <person name="Reiff S.B."/>
            <person name="Swart E.C."/>
            <person name="Gosai S."/>
            <person name="Prabakaran S."/>
            <person name="Witkowska E."/>
            <person name="Larue G.E."/>
            <person name="Fisher S."/>
            <person name="Freeman R.M."/>
            <person name="Gunawardena J."/>
            <person name="Chu W."/>
            <person name="Stover N.A."/>
            <person name="Gregory B.D."/>
            <person name="Nowacki M."/>
            <person name="Derisi J."/>
            <person name="Roy S.W."/>
            <person name="Marshall W.F."/>
            <person name="Sood P."/>
        </authorList>
    </citation>
    <scope>NUCLEOTIDE SEQUENCE [LARGE SCALE GENOMIC DNA]</scope>
    <source>
        <strain evidence="8">WM001</strain>
    </source>
</reference>
<dbReference type="Proteomes" id="UP000187209">
    <property type="component" value="Unassembled WGS sequence"/>
</dbReference>
<organism evidence="8 9">
    <name type="scientific">Stentor coeruleus</name>
    <dbReference type="NCBI Taxonomy" id="5963"/>
    <lineage>
        <taxon>Eukaryota</taxon>
        <taxon>Sar</taxon>
        <taxon>Alveolata</taxon>
        <taxon>Ciliophora</taxon>
        <taxon>Postciliodesmatophora</taxon>
        <taxon>Heterotrichea</taxon>
        <taxon>Heterotrichida</taxon>
        <taxon>Stentoridae</taxon>
        <taxon>Stentor</taxon>
    </lineage>
</organism>
<evidence type="ECO:0000259" key="6">
    <source>
        <dbReference type="Pfam" id="PF00520"/>
    </source>
</evidence>
<feature type="domain" description="Ion transport" evidence="6">
    <location>
        <begin position="1427"/>
        <end position="1564"/>
    </location>
</feature>
<evidence type="ECO:0000256" key="3">
    <source>
        <dbReference type="ARBA" id="ARBA00022989"/>
    </source>
</evidence>